<accession>A0A4U8ULE9</accession>
<sequence length="119" mass="13310">MLKSTRRNAGGSFICGGIPSLRGSGAQMLFFVFKAVFCCVPFVRTLQAANRRPESASNFHSRLSYHKRKVRQFSKTEETGKKLKYQHGRASPFPEQMNTRPEAVLTTVEARGQGKCPNT</sequence>
<dbReference type="Proteomes" id="UP000298663">
    <property type="component" value="Unassembled WGS sequence"/>
</dbReference>
<evidence type="ECO:0000313" key="2">
    <source>
        <dbReference type="EMBL" id="TMS33804.1"/>
    </source>
</evidence>
<feature type="region of interest" description="Disordered" evidence="1">
    <location>
        <begin position="71"/>
        <end position="101"/>
    </location>
</feature>
<proteinExistence type="predicted"/>
<name>A0A4U8ULE9_STECR</name>
<comment type="caution">
    <text evidence="2">The sequence shown here is derived from an EMBL/GenBank/DDBJ whole genome shotgun (WGS) entry which is preliminary data.</text>
</comment>
<gene>
    <name evidence="2" type="ORF">L596_001499</name>
</gene>
<evidence type="ECO:0000256" key="1">
    <source>
        <dbReference type="SAM" id="MobiDB-lite"/>
    </source>
</evidence>
<protein>
    <submittedName>
        <fullName evidence="2">Uncharacterized protein</fullName>
    </submittedName>
</protein>
<dbReference type="EMBL" id="AZBU02000001">
    <property type="protein sequence ID" value="TMS33804.1"/>
    <property type="molecule type" value="Genomic_DNA"/>
</dbReference>
<keyword evidence="3" id="KW-1185">Reference proteome</keyword>
<dbReference type="AlphaFoldDB" id="A0A4U8ULE9"/>
<evidence type="ECO:0000313" key="3">
    <source>
        <dbReference type="Proteomes" id="UP000298663"/>
    </source>
</evidence>
<organism evidence="2 3">
    <name type="scientific">Steinernema carpocapsae</name>
    <name type="common">Entomopathogenic nematode</name>
    <dbReference type="NCBI Taxonomy" id="34508"/>
    <lineage>
        <taxon>Eukaryota</taxon>
        <taxon>Metazoa</taxon>
        <taxon>Ecdysozoa</taxon>
        <taxon>Nematoda</taxon>
        <taxon>Chromadorea</taxon>
        <taxon>Rhabditida</taxon>
        <taxon>Tylenchina</taxon>
        <taxon>Panagrolaimomorpha</taxon>
        <taxon>Strongyloidoidea</taxon>
        <taxon>Steinernematidae</taxon>
        <taxon>Steinernema</taxon>
    </lineage>
</organism>
<reference evidence="2 3" key="2">
    <citation type="journal article" date="2019" name="G3 (Bethesda)">
        <title>Hybrid Assembly of the Genome of the Entomopathogenic Nematode Steinernema carpocapsae Identifies the X-Chromosome.</title>
        <authorList>
            <person name="Serra L."/>
            <person name="Macchietto M."/>
            <person name="Macias-Munoz A."/>
            <person name="McGill C.J."/>
            <person name="Rodriguez I.M."/>
            <person name="Rodriguez B."/>
            <person name="Murad R."/>
            <person name="Mortazavi A."/>
        </authorList>
    </citation>
    <scope>NUCLEOTIDE SEQUENCE [LARGE SCALE GENOMIC DNA]</scope>
    <source>
        <strain evidence="2 3">ALL</strain>
    </source>
</reference>
<reference evidence="2 3" key="1">
    <citation type="journal article" date="2015" name="Genome Biol.">
        <title>Comparative genomics of Steinernema reveals deeply conserved gene regulatory networks.</title>
        <authorList>
            <person name="Dillman A.R."/>
            <person name="Macchietto M."/>
            <person name="Porter C.F."/>
            <person name="Rogers A."/>
            <person name="Williams B."/>
            <person name="Antoshechkin I."/>
            <person name="Lee M.M."/>
            <person name="Goodwin Z."/>
            <person name="Lu X."/>
            <person name="Lewis E.E."/>
            <person name="Goodrich-Blair H."/>
            <person name="Stock S.P."/>
            <person name="Adams B.J."/>
            <person name="Sternberg P.W."/>
            <person name="Mortazavi A."/>
        </authorList>
    </citation>
    <scope>NUCLEOTIDE SEQUENCE [LARGE SCALE GENOMIC DNA]</scope>
    <source>
        <strain evidence="2 3">ALL</strain>
    </source>
</reference>